<reference evidence="1" key="1">
    <citation type="submission" date="2021-06" db="EMBL/GenBank/DDBJ databases">
        <authorList>
            <person name="Kallberg Y."/>
            <person name="Tangrot J."/>
            <person name="Rosling A."/>
        </authorList>
    </citation>
    <scope>NUCLEOTIDE SEQUENCE</scope>
    <source>
        <strain evidence="1">IN212</strain>
    </source>
</reference>
<organism evidence="1 2">
    <name type="scientific">Racocetra fulgida</name>
    <dbReference type="NCBI Taxonomy" id="60492"/>
    <lineage>
        <taxon>Eukaryota</taxon>
        <taxon>Fungi</taxon>
        <taxon>Fungi incertae sedis</taxon>
        <taxon>Mucoromycota</taxon>
        <taxon>Glomeromycotina</taxon>
        <taxon>Glomeromycetes</taxon>
        <taxon>Diversisporales</taxon>
        <taxon>Gigasporaceae</taxon>
        <taxon>Racocetra</taxon>
    </lineage>
</organism>
<evidence type="ECO:0000313" key="1">
    <source>
        <dbReference type="EMBL" id="CAG8661896.1"/>
    </source>
</evidence>
<comment type="caution">
    <text evidence="1">The sequence shown here is derived from an EMBL/GenBank/DDBJ whole genome shotgun (WGS) entry which is preliminary data.</text>
</comment>
<proteinExistence type="predicted"/>
<dbReference type="AlphaFoldDB" id="A0A9N9E808"/>
<dbReference type="Proteomes" id="UP000789396">
    <property type="component" value="Unassembled WGS sequence"/>
</dbReference>
<feature type="non-terminal residue" evidence="1">
    <location>
        <position position="244"/>
    </location>
</feature>
<sequence>VAVQMINDKLTDFQSKKSFLKRSNEETNSVDEIKRQCIQKDTSFELLTKESLDNEENLIVGNFNVRESLINWKLRNNPPCDDLAYYDILDLTPGSNSDFVKNYMPTEVYKKLTREQKPQQKEYNEIKHHINNMIKVSDFKKSVVDHYLPTRGDEEKEFLWKDFDLKKDDKKNRSNGRKIDIVWATKPLKIEFAIAEISGPPNEHQHFHYFNDKIKIAKIFTAYKSTVRIYYAIIFCLINSANLE</sequence>
<protein>
    <submittedName>
        <fullName evidence="1">19603_t:CDS:1</fullName>
    </submittedName>
</protein>
<dbReference type="OrthoDB" id="2430024at2759"/>
<keyword evidence="2" id="KW-1185">Reference proteome</keyword>
<name>A0A9N9E808_9GLOM</name>
<accession>A0A9N9E808</accession>
<gene>
    <name evidence="1" type="ORF">RFULGI_LOCUS8883</name>
</gene>
<evidence type="ECO:0000313" key="2">
    <source>
        <dbReference type="Proteomes" id="UP000789396"/>
    </source>
</evidence>
<dbReference type="EMBL" id="CAJVPZ010014935">
    <property type="protein sequence ID" value="CAG8661896.1"/>
    <property type="molecule type" value="Genomic_DNA"/>
</dbReference>